<sequence length="511" mass="57458">MYVLLCDGKRCIRCGRGARGARRVGIVVNNNFIVDCGLWTLLLPVRFSFLSPTTPPSPPLPFPPPQSHQRPQRLRPSSSGIDTISHPIRQYGSRHTKSHIANTPATSTMGQLTMNTDQNSAPYLAPPSLTKTSFTLSSWLDLPCPLIQDLNSSRWYIMSLVLCEPSQSKFWLLQFPVSFVRFCFFASVRLPSPPENILEHRFEKKAWYGHRITREKKDRKGRRLRILPKSIEETLLNEFPDPCLQCKFDPLDCEKVDDDDCGIKCVEEFRRRHFFKYKPQIQPSGSCGYGAFNTRSPIPADTYLSEYLGNLIPSDDAPRSLYLLDIKGLFSIDAAKAGNWTRFINSSCEPNVAAEAAMLGKRHVLVFKTLRRILPGEELTFYYGRKYFQQAGFKCSCPWRDEPHTPRSNKQAEEHDDAKGKGNKTNTSESPDVSTGEDTEETVTPAAPRKPSSAEGKKRSTAKKTKTSTGSPSAGKKVSSGRVTKRSHLNQSTNATRSRTYRTAKALVTNL</sequence>
<dbReference type="KEGG" id="pfj:MYCFIDRAFT_178889"/>
<dbReference type="EMBL" id="KB446563">
    <property type="protein sequence ID" value="EME78785.1"/>
    <property type="molecule type" value="Genomic_DNA"/>
</dbReference>
<feature type="domain" description="SET" evidence="2">
    <location>
        <begin position="279"/>
        <end position="384"/>
    </location>
</feature>
<dbReference type="VEuPathDB" id="FungiDB:MYCFIDRAFT_178889"/>
<dbReference type="GO" id="GO:0003690">
    <property type="term" value="F:double-stranded DNA binding"/>
    <property type="evidence" value="ECO:0007669"/>
    <property type="project" value="TreeGrafter"/>
</dbReference>
<dbReference type="InterPro" id="IPR046341">
    <property type="entry name" value="SET_dom_sf"/>
</dbReference>
<dbReference type="PANTHER" id="PTHR45660:SF13">
    <property type="entry name" value="HISTONE-LYSINE N-METHYLTRANSFERASE SETMAR"/>
    <property type="match status" value="1"/>
</dbReference>
<feature type="compositionally biased region" description="Pro residues" evidence="1">
    <location>
        <begin position="54"/>
        <end position="66"/>
    </location>
</feature>
<dbReference type="InterPro" id="IPR051357">
    <property type="entry name" value="H3K9_HMTase_SUVAR3-9"/>
</dbReference>
<evidence type="ECO:0000259" key="2">
    <source>
        <dbReference type="PROSITE" id="PS50280"/>
    </source>
</evidence>
<feature type="region of interest" description="Disordered" evidence="1">
    <location>
        <begin position="402"/>
        <end position="511"/>
    </location>
</feature>
<dbReference type="GO" id="GO:0042054">
    <property type="term" value="F:histone methyltransferase activity"/>
    <property type="evidence" value="ECO:0007669"/>
    <property type="project" value="TreeGrafter"/>
</dbReference>
<reference evidence="3 4" key="1">
    <citation type="journal article" date="2012" name="PLoS Pathog.">
        <title>Diverse lifestyles and strategies of plant pathogenesis encoded in the genomes of eighteen Dothideomycetes fungi.</title>
        <authorList>
            <person name="Ohm R.A."/>
            <person name="Feau N."/>
            <person name="Henrissat B."/>
            <person name="Schoch C.L."/>
            <person name="Horwitz B.A."/>
            <person name="Barry K.W."/>
            <person name="Condon B.J."/>
            <person name="Copeland A.C."/>
            <person name="Dhillon B."/>
            <person name="Glaser F."/>
            <person name="Hesse C.N."/>
            <person name="Kosti I."/>
            <person name="LaButti K."/>
            <person name="Lindquist E.A."/>
            <person name="Lucas S."/>
            <person name="Salamov A.A."/>
            <person name="Bradshaw R.E."/>
            <person name="Ciuffetti L."/>
            <person name="Hamelin R.C."/>
            <person name="Kema G.H.J."/>
            <person name="Lawrence C."/>
            <person name="Scott J.A."/>
            <person name="Spatafora J.W."/>
            <person name="Turgeon B.G."/>
            <person name="de Wit P.J.G.M."/>
            <person name="Zhong S."/>
            <person name="Goodwin S.B."/>
            <person name="Grigoriev I.V."/>
        </authorList>
    </citation>
    <scope>NUCLEOTIDE SEQUENCE [LARGE SCALE GENOMIC DNA]</scope>
    <source>
        <strain evidence="3 4">CIRAD86</strain>
    </source>
</reference>
<feature type="region of interest" description="Disordered" evidence="1">
    <location>
        <begin position="54"/>
        <end position="114"/>
    </location>
</feature>
<protein>
    <recommendedName>
        <fullName evidence="2">SET domain-containing protein</fullName>
    </recommendedName>
</protein>
<organism evidence="3 4">
    <name type="scientific">Pseudocercospora fijiensis (strain CIRAD86)</name>
    <name type="common">Black leaf streak disease fungus</name>
    <name type="synonym">Mycosphaerella fijiensis</name>
    <dbReference type="NCBI Taxonomy" id="383855"/>
    <lineage>
        <taxon>Eukaryota</taxon>
        <taxon>Fungi</taxon>
        <taxon>Dikarya</taxon>
        <taxon>Ascomycota</taxon>
        <taxon>Pezizomycotina</taxon>
        <taxon>Dothideomycetes</taxon>
        <taxon>Dothideomycetidae</taxon>
        <taxon>Mycosphaerellales</taxon>
        <taxon>Mycosphaerellaceae</taxon>
        <taxon>Pseudocercospora</taxon>
    </lineage>
</organism>
<dbReference type="HOGENOM" id="CLU_533313_0_0_1"/>
<dbReference type="eggNOG" id="KOG1079">
    <property type="taxonomic scope" value="Eukaryota"/>
</dbReference>
<proteinExistence type="predicted"/>
<dbReference type="Pfam" id="PF00856">
    <property type="entry name" value="SET"/>
    <property type="match status" value="1"/>
</dbReference>
<dbReference type="InterPro" id="IPR001214">
    <property type="entry name" value="SET_dom"/>
</dbReference>
<evidence type="ECO:0000256" key="1">
    <source>
        <dbReference type="SAM" id="MobiDB-lite"/>
    </source>
</evidence>
<feature type="compositionally biased region" description="Polar residues" evidence="1">
    <location>
        <begin position="423"/>
        <end position="433"/>
    </location>
</feature>
<dbReference type="SMART" id="SM00317">
    <property type="entry name" value="SET"/>
    <property type="match status" value="1"/>
</dbReference>
<feature type="compositionally biased region" description="Polar residues" evidence="1">
    <location>
        <begin position="489"/>
        <end position="498"/>
    </location>
</feature>
<evidence type="ECO:0000313" key="3">
    <source>
        <dbReference type="EMBL" id="EME78785.1"/>
    </source>
</evidence>
<dbReference type="STRING" id="383855.M2YM38"/>
<accession>M2YM38</accession>
<dbReference type="PANTHER" id="PTHR45660">
    <property type="entry name" value="HISTONE-LYSINE N-METHYLTRANSFERASE SETMAR"/>
    <property type="match status" value="1"/>
</dbReference>
<evidence type="ECO:0000313" key="4">
    <source>
        <dbReference type="Proteomes" id="UP000016932"/>
    </source>
</evidence>
<dbReference type="GeneID" id="19334011"/>
<keyword evidence="4" id="KW-1185">Reference proteome</keyword>
<name>M2YM38_PSEFD</name>
<dbReference type="OrthoDB" id="308383at2759"/>
<dbReference type="PROSITE" id="PS50280">
    <property type="entry name" value="SET"/>
    <property type="match status" value="1"/>
</dbReference>
<dbReference type="Gene3D" id="2.170.270.10">
    <property type="entry name" value="SET domain"/>
    <property type="match status" value="1"/>
</dbReference>
<dbReference type="AlphaFoldDB" id="M2YM38"/>
<dbReference type="SUPFAM" id="SSF82199">
    <property type="entry name" value="SET domain"/>
    <property type="match status" value="1"/>
</dbReference>
<dbReference type="RefSeq" id="XP_007931064.1">
    <property type="nucleotide sequence ID" value="XM_007932873.1"/>
</dbReference>
<feature type="compositionally biased region" description="Polar residues" evidence="1">
    <location>
        <begin position="99"/>
        <end position="114"/>
    </location>
</feature>
<feature type="compositionally biased region" description="Low complexity" evidence="1">
    <location>
        <begin position="467"/>
        <end position="477"/>
    </location>
</feature>
<feature type="compositionally biased region" description="Basic and acidic residues" evidence="1">
    <location>
        <begin position="402"/>
        <end position="420"/>
    </location>
</feature>
<dbReference type="Proteomes" id="UP000016932">
    <property type="component" value="Unassembled WGS sequence"/>
</dbReference>
<gene>
    <name evidence="3" type="ORF">MYCFIDRAFT_178889</name>
</gene>